<evidence type="ECO:0000256" key="3">
    <source>
        <dbReference type="ARBA" id="ARBA00022801"/>
    </source>
</evidence>
<dbReference type="InterPro" id="IPR015500">
    <property type="entry name" value="Peptidase_S8_subtilisin-rel"/>
</dbReference>
<evidence type="ECO:0000259" key="7">
    <source>
        <dbReference type="Pfam" id="PF00082"/>
    </source>
</evidence>
<proteinExistence type="inferred from homology"/>
<dbReference type="GeneID" id="19905581"/>
<accession>R7Z4C4</accession>
<dbReference type="Gene3D" id="3.40.50.200">
    <property type="entry name" value="Peptidase S8/S53 domain"/>
    <property type="match status" value="1"/>
</dbReference>
<dbReference type="InterPro" id="IPR023828">
    <property type="entry name" value="Peptidase_S8_Ser-AS"/>
</dbReference>
<feature type="compositionally biased region" description="Basic and acidic residues" evidence="6">
    <location>
        <begin position="540"/>
        <end position="549"/>
    </location>
</feature>
<name>R7Z4C4_CONA1</name>
<evidence type="ECO:0000256" key="6">
    <source>
        <dbReference type="SAM" id="MobiDB-lite"/>
    </source>
</evidence>
<dbReference type="SUPFAM" id="SSF49785">
    <property type="entry name" value="Galactose-binding domain-like"/>
    <property type="match status" value="1"/>
</dbReference>
<dbReference type="RefSeq" id="XP_007784329.1">
    <property type="nucleotide sequence ID" value="XM_007786139.1"/>
</dbReference>
<dbReference type="PROSITE" id="PS51892">
    <property type="entry name" value="SUBTILASE"/>
    <property type="match status" value="1"/>
</dbReference>
<dbReference type="AlphaFoldDB" id="R7Z4C4"/>
<dbReference type="PANTHER" id="PTHR43399:SF4">
    <property type="entry name" value="CELL WALL-ASSOCIATED PROTEASE"/>
    <property type="match status" value="1"/>
</dbReference>
<dbReference type="OMA" id="NTWLCRY"/>
<dbReference type="Proteomes" id="UP000016924">
    <property type="component" value="Unassembled WGS sequence"/>
</dbReference>
<dbReference type="OrthoDB" id="10256524at2759"/>
<dbReference type="PANTHER" id="PTHR43399">
    <property type="entry name" value="SUBTILISIN-RELATED"/>
    <property type="match status" value="1"/>
</dbReference>
<feature type="region of interest" description="Disordered" evidence="6">
    <location>
        <begin position="508"/>
        <end position="549"/>
    </location>
</feature>
<dbReference type="CDD" id="cd04842">
    <property type="entry name" value="Peptidases_S8_Kp43_protease"/>
    <property type="match status" value="1"/>
</dbReference>
<dbReference type="EMBL" id="JH767604">
    <property type="protein sequence ID" value="EON69012.1"/>
    <property type="molecule type" value="Genomic_DNA"/>
</dbReference>
<dbReference type="InterPro" id="IPR051048">
    <property type="entry name" value="Peptidase_S8/S53_subtilisin"/>
</dbReference>
<keyword evidence="4" id="KW-0720">Serine protease</keyword>
<protein>
    <recommendedName>
        <fullName evidence="7">Peptidase S8/S53 domain-containing protein</fullName>
    </recommendedName>
</protein>
<dbReference type="STRING" id="1168221.R7Z4C4"/>
<dbReference type="GO" id="GO:0004252">
    <property type="term" value="F:serine-type endopeptidase activity"/>
    <property type="evidence" value="ECO:0007669"/>
    <property type="project" value="InterPro"/>
</dbReference>
<reference evidence="9" key="1">
    <citation type="submission" date="2012-06" db="EMBL/GenBank/DDBJ databases">
        <title>The genome sequence of Coniosporium apollinis CBS 100218.</title>
        <authorList>
            <consortium name="The Broad Institute Genome Sequencing Platform"/>
            <person name="Cuomo C."/>
            <person name="Gorbushina A."/>
            <person name="Noack S."/>
            <person name="Walker B."/>
            <person name="Young S.K."/>
            <person name="Zeng Q."/>
            <person name="Gargeya S."/>
            <person name="Fitzgerald M."/>
            <person name="Haas B."/>
            <person name="Abouelleil A."/>
            <person name="Alvarado L."/>
            <person name="Arachchi H.M."/>
            <person name="Berlin A.M."/>
            <person name="Chapman S.B."/>
            <person name="Goldberg J."/>
            <person name="Griggs A."/>
            <person name="Gujja S."/>
            <person name="Hansen M."/>
            <person name="Howarth C."/>
            <person name="Imamovic A."/>
            <person name="Larimer J."/>
            <person name="McCowan C."/>
            <person name="Montmayeur A."/>
            <person name="Murphy C."/>
            <person name="Neiman D."/>
            <person name="Pearson M."/>
            <person name="Priest M."/>
            <person name="Roberts A."/>
            <person name="Saif S."/>
            <person name="Shea T."/>
            <person name="Sisk P."/>
            <person name="Sykes S."/>
            <person name="Wortman J."/>
            <person name="Nusbaum C."/>
            <person name="Birren B."/>
        </authorList>
    </citation>
    <scope>NUCLEOTIDE SEQUENCE [LARGE SCALE GENOMIC DNA]</scope>
    <source>
        <strain evidence="9">CBS 100218</strain>
    </source>
</reference>
<dbReference type="Gene3D" id="2.60.120.380">
    <property type="match status" value="1"/>
</dbReference>
<dbReference type="InterPro" id="IPR000209">
    <property type="entry name" value="Peptidase_S8/S53_dom"/>
</dbReference>
<dbReference type="SUPFAM" id="SSF52743">
    <property type="entry name" value="Subtilisin-like"/>
    <property type="match status" value="1"/>
</dbReference>
<keyword evidence="3" id="KW-0378">Hydrolase</keyword>
<dbReference type="InterPro" id="IPR034058">
    <property type="entry name" value="TagA/B/C/D_pept_dom"/>
</dbReference>
<keyword evidence="2" id="KW-0645">Protease</keyword>
<dbReference type="PRINTS" id="PR00723">
    <property type="entry name" value="SUBTILISIN"/>
</dbReference>
<dbReference type="InterPro" id="IPR018247">
    <property type="entry name" value="EF_Hand_1_Ca_BS"/>
</dbReference>
<evidence type="ECO:0000313" key="9">
    <source>
        <dbReference type="Proteomes" id="UP000016924"/>
    </source>
</evidence>
<evidence type="ECO:0000256" key="4">
    <source>
        <dbReference type="ARBA" id="ARBA00022825"/>
    </source>
</evidence>
<evidence type="ECO:0000256" key="5">
    <source>
        <dbReference type="PROSITE-ProRule" id="PRU01240"/>
    </source>
</evidence>
<sequence>MSLITINGHSLDIEAPVVQALSINKPDARDSNYILIQTNGDPSRKAEKTELDGMRVGIEEYVSDNTYLCTYNPEDSDKLRKLPYVKYANVYLQEFVVQPSLKTGSNASSTSGLAATRKTLVLKHVDIVLHIKYIQEVHPVKLHNNVARGILEAGVTINDTPYKGKGEIVRVADTGFVNGNDSSGGGHRTAFGSRHQMYLGTHVCDSVLGDGDHSTEGRIEALASEAELMTQSLLNRNNGLGGIPDDLNVLFKQAWDEDARIHTNSWESSLTLPGLQVSYGSSSTAIDKFVCEHPEMVILFAAGNDGTDRNKNGQIDPADVGSEAAAKNLLTVGATERLRPDIKHEARLGVTSSTWGAYWPGRYYTAPIFADHMASNSHGMAAFSSRGPTKERRYKPDVVAPGTSILSALSGKVLEVLQVFGISGDEKWWYCSGTSTATPLVAGCCAVLRQTLRTHNNIEKPTAILIKAVLINGAVDVDGQYHPSEVGPAPPNNFFGFGRVNAKGSLIDKQDAQNKRSGCGQSEEPLNDDDESSFTIPFPKKVEDDDKPAFAEGEPKQAALGAAPTVSSTPGSPRTLKITLVWSDPPAEKLQNDLDLIVEAGGKERHGNMGKKPGFDRQNNVEQVLWAGYRETRSKVTVRAYRITKGPQHFACA</sequence>
<dbReference type="InterPro" id="IPR036852">
    <property type="entry name" value="Peptidase_S8/S53_dom_sf"/>
</dbReference>
<dbReference type="PROSITE" id="PS00018">
    <property type="entry name" value="EF_HAND_1"/>
    <property type="match status" value="1"/>
</dbReference>
<organism evidence="8 9">
    <name type="scientific">Coniosporium apollinis (strain CBS 100218)</name>
    <name type="common">Rock-inhabiting black yeast</name>
    <dbReference type="NCBI Taxonomy" id="1168221"/>
    <lineage>
        <taxon>Eukaryota</taxon>
        <taxon>Fungi</taxon>
        <taxon>Dikarya</taxon>
        <taxon>Ascomycota</taxon>
        <taxon>Pezizomycotina</taxon>
        <taxon>Dothideomycetes</taxon>
        <taxon>Dothideomycetes incertae sedis</taxon>
        <taxon>Coniosporium</taxon>
    </lineage>
</organism>
<keyword evidence="9" id="KW-1185">Reference proteome</keyword>
<dbReference type="HOGENOM" id="CLU_011786_1_0_1"/>
<dbReference type="eggNOG" id="ENOG502QSWT">
    <property type="taxonomic scope" value="Eukaryota"/>
</dbReference>
<comment type="similarity">
    <text evidence="1 5">Belongs to the peptidase S8 family.</text>
</comment>
<dbReference type="Pfam" id="PF00082">
    <property type="entry name" value="Peptidase_S8"/>
    <property type="match status" value="1"/>
</dbReference>
<feature type="region of interest" description="Disordered" evidence="6">
    <location>
        <begin position="554"/>
        <end position="573"/>
    </location>
</feature>
<evidence type="ECO:0000256" key="2">
    <source>
        <dbReference type="ARBA" id="ARBA00022670"/>
    </source>
</evidence>
<comment type="caution">
    <text evidence="5">Lacks conserved residue(s) required for the propagation of feature annotation.</text>
</comment>
<dbReference type="InterPro" id="IPR008979">
    <property type="entry name" value="Galactose-bd-like_sf"/>
</dbReference>
<evidence type="ECO:0000256" key="1">
    <source>
        <dbReference type="ARBA" id="ARBA00011073"/>
    </source>
</evidence>
<gene>
    <name evidence="8" type="ORF">W97_08270</name>
</gene>
<evidence type="ECO:0000313" key="8">
    <source>
        <dbReference type="EMBL" id="EON69012.1"/>
    </source>
</evidence>
<dbReference type="GO" id="GO:0006508">
    <property type="term" value="P:proteolysis"/>
    <property type="evidence" value="ECO:0007669"/>
    <property type="project" value="UniProtKB-KW"/>
</dbReference>
<feature type="domain" description="Peptidase S8/S53" evidence="7">
    <location>
        <begin position="150"/>
        <end position="498"/>
    </location>
</feature>
<dbReference type="PROSITE" id="PS00138">
    <property type="entry name" value="SUBTILASE_SER"/>
    <property type="match status" value="1"/>
</dbReference>